<dbReference type="VEuPathDB" id="TriTrypDB:BSAL_07155"/>
<dbReference type="Proteomes" id="UP000051952">
    <property type="component" value="Unassembled WGS sequence"/>
</dbReference>
<dbReference type="OrthoDB" id="271070at2759"/>
<accession>A0A0S4J9I1</accession>
<evidence type="ECO:0000313" key="1">
    <source>
        <dbReference type="EMBL" id="CUG86876.1"/>
    </source>
</evidence>
<protein>
    <submittedName>
        <fullName evidence="1">Cytochrome c oxidase biogenesis protein Cmc1-like protein, putative</fullName>
    </submittedName>
</protein>
<gene>
    <name evidence="1" type="ORF">BSAL_07155</name>
</gene>
<dbReference type="OMA" id="MLTSFRW"/>
<dbReference type="EMBL" id="CYKH01001400">
    <property type="protein sequence ID" value="CUG86876.1"/>
    <property type="molecule type" value="Genomic_DNA"/>
</dbReference>
<name>A0A0S4J9I1_BODSA</name>
<sequence>MGSKGSKGAEVISGGALAPNLVPDAAISSNVTTPQENADKRKRYANLKSAYVPASEEDKKKNLIQLVYEEDFETIDHMQALRLPPMVVKELKDGLDRESKRRCYDLEKVMARCLQDKMWTAWKCQKERDVYYACARDKHKDGELMNEYRWKYTLGTFHGEILARNNIMKRLWYEHFPDREIPHPWVDGE</sequence>
<proteinExistence type="predicted"/>
<dbReference type="AlphaFoldDB" id="A0A0S4J9I1"/>
<evidence type="ECO:0000313" key="2">
    <source>
        <dbReference type="Proteomes" id="UP000051952"/>
    </source>
</evidence>
<reference evidence="2" key="1">
    <citation type="submission" date="2015-09" db="EMBL/GenBank/DDBJ databases">
        <authorList>
            <consortium name="Pathogen Informatics"/>
        </authorList>
    </citation>
    <scope>NUCLEOTIDE SEQUENCE [LARGE SCALE GENOMIC DNA]</scope>
    <source>
        <strain evidence="2">Lake Konstanz</strain>
    </source>
</reference>
<keyword evidence="2" id="KW-1185">Reference proteome</keyword>
<organism evidence="1 2">
    <name type="scientific">Bodo saltans</name>
    <name type="common">Flagellated protozoan</name>
    <dbReference type="NCBI Taxonomy" id="75058"/>
    <lineage>
        <taxon>Eukaryota</taxon>
        <taxon>Discoba</taxon>
        <taxon>Euglenozoa</taxon>
        <taxon>Kinetoplastea</taxon>
        <taxon>Metakinetoplastina</taxon>
        <taxon>Eubodonida</taxon>
        <taxon>Bodonidae</taxon>
        <taxon>Bodo</taxon>
    </lineage>
</organism>